<gene>
    <name evidence="4" type="ORF">WIS52_21620</name>
</gene>
<dbReference type="PANTHER" id="PTHR43606">
    <property type="entry name" value="PHOSPHATASE, PUTATIVE (AFU_ORTHOLOGUE AFUA_6G08710)-RELATED"/>
    <property type="match status" value="1"/>
</dbReference>
<accession>A0ABV1KF35</accession>
<feature type="signal peptide" evidence="1">
    <location>
        <begin position="1"/>
        <end position="36"/>
    </location>
</feature>
<reference evidence="4 5" key="1">
    <citation type="submission" date="2024-03" db="EMBL/GenBank/DDBJ databases">
        <title>Draft genome sequence of Pseudonocardia nematodicida JCM 31783.</title>
        <authorList>
            <person name="Butdee W."/>
            <person name="Duangmal K."/>
        </authorList>
    </citation>
    <scope>NUCLEOTIDE SEQUENCE [LARGE SCALE GENOMIC DNA]</scope>
    <source>
        <strain evidence="4 5">JCM 31783</strain>
    </source>
</reference>
<dbReference type="InterPro" id="IPR038607">
    <property type="entry name" value="PhoD-like_sf"/>
</dbReference>
<proteinExistence type="predicted"/>
<dbReference type="InterPro" id="IPR018946">
    <property type="entry name" value="PhoD-like_MPP"/>
</dbReference>
<dbReference type="InterPro" id="IPR052900">
    <property type="entry name" value="Phospholipid_Metab_Enz"/>
</dbReference>
<evidence type="ECO:0000313" key="5">
    <source>
        <dbReference type="Proteomes" id="UP001494902"/>
    </source>
</evidence>
<dbReference type="InterPro" id="IPR029052">
    <property type="entry name" value="Metallo-depent_PP-like"/>
</dbReference>
<dbReference type="SUPFAM" id="SSF56300">
    <property type="entry name" value="Metallo-dependent phosphatases"/>
    <property type="match status" value="1"/>
</dbReference>
<dbReference type="InterPro" id="IPR006311">
    <property type="entry name" value="TAT_signal"/>
</dbReference>
<dbReference type="PANTHER" id="PTHR43606:SF1">
    <property type="entry name" value="PHOD-LIKE PHOSPHATASE METALLOPHOSPHATASE DOMAIN-CONTAINING PROTEIN"/>
    <property type="match status" value="1"/>
</dbReference>
<feature type="domain" description="Phospholipase D N-terminal" evidence="3">
    <location>
        <begin position="50"/>
        <end position="137"/>
    </location>
</feature>
<dbReference type="Pfam" id="PF09423">
    <property type="entry name" value="PhoD"/>
    <property type="match status" value="1"/>
</dbReference>
<evidence type="ECO:0000259" key="2">
    <source>
        <dbReference type="Pfam" id="PF09423"/>
    </source>
</evidence>
<dbReference type="EMBL" id="JBEDNQ010000009">
    <property type="protein sequence ID" value="MEQ3553075.1"/>
    <property type="molecule type" value="Genomic_DNA"/>
</dbReference>
<dbReference type="Proteomes" id="UP001494902">
    <property type="component" value="Unassembled WGS sequence"/>
</dbReference>
<evidence type="ECO:0000259" key="3">
    <source>
        <dbReference type="Pfam" id="PF16655"/>
    </source>
</evidence>
<protein>
    <submittedName>
        <fullName evidence="4">Alkaline phosphatase D family protein</fullName>
    </submittedName>
</protein>
<organism evidence="4 5">
    <name type="scientific">Pseudonocardia nematodicida</name>
    <dbReference type="NCBI Taxonomy" id="1206997"/>
    <lineage>
        <taxon>Bacteria</taxon>
        <taxon>Bacillati</taxon>
        <taxon>Actinomycetota</taxon>
        <taxon>Actinomycetes</taxon>
        <taxon>Pseudonocardiales</taxon>
        <taxon>Pseudonocardiaceae</taxon>
        <taxon>Pseudonocardia</taxon>
    </lineage>
</organism>
<sequence>MVPERRSLTRRSLLRTAAAGGLAGAAALALPATASAAPSLLRSGRPVLTHGVQSGDVLPGSGLIWTRADRPSRMLVEVADNPDFRRARRIPGPVLTPDTDLTGKLRVPAGSGRVHYRVLAEDLDGGGTSEPLTGSFRAVPGGDEPVRIQWSGDVVGQGWGIDRDLGGMTIFSAMADREPDLFLHCGDTVYADGPLEETVALPDGRIWRNETTPEKLKVAESLTEFRGQFAYNLLDDHLRRYAASVAQINQWDDHEVTNNWYPGEILTGEVGESYVNEKRVDVLAARGFQAFHEWVPLDPRTAVDGRVFRKLPFGPHVEVFVLDMRTYRGTNTANTGADERILGEKQARWLVESLASSTATWKIVQSDMPIGVQVPDGDTAWEAVANGEPGPPSGRESEIAGVLTAIARKGVRNVVWVTADVHYTAAHHYSPDRAAFDGFDPFWEFVSGPLHAGAFGPNDLDPTFGPRVEFVRGPSRQGASPAEGFQHFGEIDVAPGGGELTVHLRDEAGASLWTTTLTRA</sequence>
<dbReference type="Pfam" id="PF16655">
    <property type="entry name" value="PhoD_N"/>
    <property type="match status" value="1"/>
</dbReference>
<comment type="caution">
    <text evidence="4">The sequence shown here is derived from an EMBL/GenBank/DDBJ whole genome shotgun (WGS) entry which is preliminary data.</text>
</comment>
<evidence type="ECO:0000256" key="1">
    <source>
        <dbReference type="SAM" id="SignalP"/>
    </source>
</evidence>
<dbReference type="Gene3D" id="2.60.40.380">
    <property type="entry name" value="Purple acid phosphatase-like, N-terminal"/>
    <property type="match status" value="1"/>
</dbReference>
<name>A0ABV1KF35_9PSEU</name>
<dbReference type="Gene3D" id="3.60.21.70">
    <property type="entry name" value="PhoD-like phosphatase"/>
    <property type="match status" value="1"/>
</dbReference>
<feature type="chain" id="PRO_5047143363" evidence="1">
    <location>
        <begin position="37"/>
        <end position="520"/>
    </location>
</feature>
<keyword evidence="1" id="KW-0732">Signal</keyword>
<dbReference type="InterPro" id="IPR032093">
    <property type="entry name" value="PhoD_N"/>
</dbReference>
<evidence type="ECO:0000313" key="4">
    <source>
        <dbReference type="EMBL" id="MEQ3553075.1"/>
    </source>
</evidence>
<feature type="domain" description="PhoD-like phosphatase metallophosphatase" evidence="2">
    <location>
        <begin position="154"/>
        <end position="502"/>
    </location>
</feature>
<dbReference type="RefSeq" id="WP_349300143.1">
    <property type="nucleotide sequence ID" value="NZ_JBEDNQ010000009.1"/>
</dbReference>
<dbReference type="PROSITE" id="PS51318">
    <property type="entry name" value="TAT"/>
    <property type="match status" value="1"/>
</dbReference>
<keyword evidence="5" id="KW-1185">Reference proteome</keyword>